<dbReference type="SUPFAM" id="SSF56059">
    <property type="entry name" value="Glutathione synthetase ATP-binding domain-like"/>
    <property type="match status" value="1"/>
</dbReference>
<evidence type="ECO:0000256" key="1">
    <source>
        <dbReference type="ARBA" id="ARBA00001953"/>
    </source>
</evidence>
<dbReference type="Gene3D" id="2.40.50.100">
    <property type="match status" value="1"/>
</dbReference>
<dbReference type="InterPro" id="IPR011054">
    <property type="entry name" value="Rudment_hybrid_motif"/>
</dbReference>
<comment type="subunit">
    <text evidence="4">Acetyl-CoA carboxylase is a heterohexamer of biotin carboxyl carrier protein, biotin carboxylase and the two subunits of carboxyl transferase in a 2:2 complex.</text>
</comment>
<dbReference type="Pfam" id="PF02786">
    <property type="entry name" value="CPSase_L_D2"/>
    <property type="match status" value="1"/>
</dbReference>
<evidence type="ECO:0000256" key="11">
    <source>
        <dbReference type="ARBA" id="ARBA00048600"/>
    </source>
</evidence>
<evidence type="ECO:0000256" key="6">
    <source>
        <dbReference type="ARBA" id="ARBA00022598"/>
    </source>
</evidence>
<dbReference type="GO" id="GO:0005524">
    <property type="term" value="F:ATP binding"/>
    <property type="evidence" value="ECO:0007669"/>
    <property type="project" value="UniProtKB-UniRule"/>
</dbReference>
<keyword evidence="6" id="KW-0436">Ligase</keyword>
<reference evidence="17" key="1">
    <citation type="submission" date="2021-02" db="EMBL/GenBank/DDBJ databases">
        <title>Strain Y2R2, a novel species of the genus Halomonas.</title>
        <authorList>
            <person name="Huang H."/>
        </authorList>
    </citation>
    <scope>NUCLEOTIDE SEQUENCE</scope>
    <source>
        <strain evidence="17">Y2R2</strain>
    </source>
</reference>
<dbReference type="CDD" id="cd06850">
    <property type="entry name" value="biotinyl_domain"/>
    <property type="match status" value="1"/>
</dbReference>
<evidence type="ECO:0000313" key="17">
    <source>
        <dbReference type="EMBL" id="QEM81172.1"/>
    </source>
</evidence>
<dbReference type="RefSeq" id="WP_149284186.1">
    <property type="nucleotide sequence ID" value="NZ_CP038437.2"/>
</dbReference>
<evidence type="ECO:0000259" key="15">
    <source>
        <dbReference type="PROSITE" id="PS50975"/>
    </source>
</evidence>
<accession>A0A5C1NBV2</accession>
<dbReference type="Pfam" id="PF00289">
    <property type="entry name" value="Biotin_carb_N"/>
    <property type="match status" value="1"/>
</dbReference>
<dbReference type="Pfam" id="PF00364">
    <property type="entry name" value="Biotin_lipoyl"/>
    <property type="match status" value="1"/>
</dbReference>
<evidence type="ECO:0000256" key="5">
    <source>
        <dbReference type="ARBA" id="ARBA00017242"/>
    </source>
</evidence>
<dbReference type="InterPro" id="IPR001882">
    <property type="entry name" value="Biotin_BS"/>
</dbReference>
<evidence type="ECO:0000256" key="13">
    <source>
        <dbReference type="SAM" id="MobiDB-lite"/>
    </source>
</evidence>
<dbReference type="SUPFAM" id="SSF52440">
    <property type="entry name" value="PreATP-grasp domain"/>
    <property type="match status" value="1"/>
</dbReference>
<dbReference type="PROSITE" id="PS00867">
    <property type="entry name" value="CPSASE_2"/>
    <property type="match status" value="1"/>
</dbReference>
<name>A0A5C1NBV2_9GAMM</name>
<dbReference type="SUPFAM" id="SSF51230">
    <property type="entry name" value="Single hybrid motif"/>
    <property type="match status" value="1"/>
</dbReference>
<protein>
    <recommendedName>
        <fullName evidence="5">Biotin carboxylase</fullName>
    </recommendedName>
    <alternativeName>
        <fullName evidence="10">Acetyl-coenzyme A carboxylase biotin carboxylase subunit A</fullName>
    </alternativeName>
</protein>
<evidence type="ECO:0000313" key="18">
    <source>
        <dbReference type="Proteomes" id="UP000324285"/>
    </source>
</evidence>
<evidence type="ECO:0000259" key="16">
    <source>
        <dbReference type="PROSITE" id="PS50979"/>
    </source>
</evidence>
<dbReference type="OrthoDB" id="9763189at2"/>
<dbReference type="FunFam" id="3.40.50.20:FF:000010">
    <property type="entry name" value="Propionyl-CoA carboxylase subunit alpha"/>
    <property type="match status" value="1"/>
</dbReference>
<gene>
    <name evidence="17" type="ORF">E4T21_06190</name>
</gene>
<feature type="domain" description="Lipoyl-binding" evidence="14">
    <location>
        <begin position="504"/>
        <end position="579"/>
    </location>
</feature>
<dbReference type="GO" id="GO:0046872">
    <property type="term" value="F:metal ion binding"/>
    <property type="evidence" value="ECO:0007669"/>
    <property type="project" value="InterPro"/>
</dbReference>
<dbReference type="InterPro" id="IPR005482">
    <property type="entry name" value="Biotin_COase_C"/>
</dbReference>
<dbReference type="InterPro" id="IPR011761">
    <property type="entry name" value="ATP-grasp"/>
</dbReference>
<dbReference type="GO" id="GO:0004075">
    <property type="term" value="F:biotin carboxylase activity"/>
    <property type="evidence" value="ECO:0007669"/>
    <property type="project" value="UniProtKB-EC"/>
</dbReference>
<feature type="compositionally biased region" description="Polar residues" evidence="13">
    <location>
        <begin position="497"/>
        <end position="508"/>
    </location>
</feature>
<dbReference type="InterPro" id="IPR005481">
    <property type="entry name" value="BC-like_N"/>
</dbReference>
<dbReference type="SUPFAM" id="SSF51246">
    <property type="entry name" value="Rudiment single hybrid motif"/>
    <property type="match status" value="1"/>
</dbReference>
<evidence type="ECO:0000259" key="14">
    <source>
        <dbReference type="PROSITE" id="PS50968"/>
    </source>
</evidence>
<comment type="function">
    <text evidence="2">This protein is a component of the acetyl coenzyme A carboxylase complex; first, biotin carboxylase catalyzes the carboxylation of the carrier protein and then the transcarboxylase transfers the carboxyl group to form malonyl-CoA.</text>
</comment>
<feature type="domain" description="Biotin carboxylation" evidence="16">
    <location>
        <begin position="1"/>
        <end position="443"/>
    </location>
</feature>
<dbReference type="Pfam" id="PF02785">
    <property type="entry name" value="Biotin_carb_C"/>
    <property type="match status" value="1"/>
</dbReference>
<comment type="pathway">
    <text evidence="3">Lipid metabolism; malonyl-CoA biosynthesis; malonyl-CoA from acetyl-CoA: step 1/1.</text>
</comment>
<evidence type="ECO:0000256" key="8">
    <source>
        <dbReference type="ARBA" id="ARBA00022840"/>
    </source>
</evidence>
<dbReference type="InterPro" id="IPR016185">
    <property type="entry name" value="PreATP-grasp_dom_sf"/>
</dbReference>
<evidence type="ECO:0000256" key="10">
    <source>
        <dbReference type="ARBA" id="ARBA00033786"/>
    </source>
</evidence>
<dbReference type="PANTHER" id="PTHR18866:SF33">
    <property type="entry name" value="METHYLCROTONOYL-COA CARBOXYLASE SUBUNIT ALPHA, MITOCHONDRIAL-RELATED"/>
    <property type="match status" value="1"/>
</dbReference>
<dbReference type="PROSITE" id="PS50968">
    <property type="entry name" value="BIOTINYL_LIPOYL"/>
    <property type="match status" value="1"/>
</dbReference>
<evidence type="ECO:0000256" key="4">
    <source>
        <dbReference type="ARBA" id="ARBA00011750"/>
    </source>
</evidence>
<evidence type="ECO:0000256" key="3">
    <source>
        <dbReference type="ARBA" id="ARBA00004956"/>
    </source>
</evidence>
<dbReference type="AlphaFoldDB" id="A0A5C1NBV2"/>
<feature type="region of interest" description="Disordered" evidence="13">
    <location>
        <begin position="495"/>
        <end position="515"/>
    </location>
</feature>
<dbReference type="InterPro" id="IPR050856">
    <property type="entry name" value="Biotin_carboxylase_complex"/>
</dbReference>
<dbReference type="Gene3D" id="3.30.470.20">
    <property type="entry name" value="ATP-grasp fold, B domain"/>
    <property type="match status" value="1"/>
</dbReference>
<keyword evidence="8 12" id="KW-0067">ATP-binding</keyword>
<comment type="cofactor">
    <cofactor evidence="1">
        <name>biotin</name>
        <dbReference type="ChEBI" id="CHEBI:57586"/>
    </cofactor>
</comment>
<organism evidence="17 18">
    <name type="scientific">Halomonas binhaiensis</name>
    <dbReference type="NCBI Taxonomy" id="2562282"/>
    <lineage>
        <taxon>Bacteria</taxon>
        <taxon>Pseudomonadati</taxon>
        <taxon>Pseudomonadota</taxon>
        <taxon>Gammaproteobacteria</taxon>
        <taxon>Oceanospirillales</taxon>
        <taxon>Halomonadaceae</taxon>
        <taxon>Halomonas</taxon>
    </lineage>
</organism>
<comment type="catalytic activity">
    <reaction evidence="11">
        <text>N(6)-biotinyl-L-lysyl-[protein] + hydrogencarbonate + ATP = N(6)-carboxybiotinyl-L-lysyl-[protein] + ADP + phosphate + H(+)</text>
        <dbReference type="Rhea" id="RHEA:13501"/>
        <dbReference type="Rhea" id="RHEA-COMP:10505"/>
        <dbReference type="Rhea" id="RHEA-COMP:10506"/>
        <dbReference type="ChEBI" id="CHEBI:15378"/>
        <dbReference type="ChEBI" id="CHEBI:17544"/>
        <dbReference type="ChEBI" id="CHEBI:30616"/>
        <dbReference type="ChEBI" id="CHEBI:43474"/>
        <dbReference type="ChEBI" id="CHEBI:83144"/>
        <dbReference type="ChEBI" id="CHEBI:83145"/>
        <dbReference type="ChEBI" id="CHEBI:456216"/>
        <dbReference type="EC" id="6.3.4.14"/>
    </reaction>
</comment>
<dbReference type="SMART" id="SM00878">
    <property type="entry name" value="Biotin_carb_C"/>
    <property type="match status" value="1"/>
</dbReference>
<dbReference type="InterPro" id="IPR011764">
    <property type="entry name" value="Biotin_carboxylation_dom"/>
</dbReference>
<dbReference type="Proteomes" id="UP000324285">
    <property type="component" value="Chromosome"/>
</dbReference>
<dbReference type="InterPro" id="IPR000089">
    <property type="entry name" value="Biotin_lipoyl"/>
</dbReference>
<dbReference type="PROSITE" id="PS50979">
    <property type="entry name" value="BC"/>
    <property type="match status" value="1"/>
</dbReference>
<dbReference type="InterPro" id="IPR005479">
    <property type="entry name" value="CPAse_ATP-bd"/>
</dbReference>
<dbReference type="KEGG" id="hbh:E4T21_06190"/>
<proteinExistence type="predicted"/>
<dbReference type="PROSITE" id="PS00188">
    <property type="entry name" value="BIOTIN"/>
    <property type="match status" value="1"/>
</dbReference>
<dbReference type="PROSITE" id="PS50975">
    <property type="entry name" value="ATP_GRASP"/>
    <property type="match status" value="1"/>
</dbReference>
<dbReference type="InterPro" id="IPR011053">
    <property type="entry name" value="Single_hybrid_motif"/>
</dbReference>
<evidence type="ECO:0000256" key="12">
    <source>
        <dbReference type="PROSITE-ProRule" id="PRU00409"/>
    </source>
</evidence>
<dbReference type="EMBL" id="CP038437">
    <property type="protein sequence ID" value="QEM81172.1"/>
    <property type="molecule type" value="Genomic_DNA"/>
</dbReference>
<evidence type="ECO:0000256" key="2">
    <source>
        <dbReference type="ARBA" id="ARBA00003761"/>
    </source>
</evidence>
<dbReference type="PANTHER" id="PTHR18866">
    <property type="entry name" value="CARBOXYLASE:PYRUVATE/ACETYL-COA/PROPIONYL-COA CARBOXYLASE"/>
    <property type="match status" value="1"/>
</dbReference>
<keyword evidence="9" id="KW-0092">Biotin</keyword>
<evidence type="ECO:0000256" key="7">
    <source>
        <dbReference type="ARBA" id="ARBA00022741"/>
    </source>
</evidence>
<keyword evidence="7 12" id="KW-0547">Nucleotide-binding</keyword>
<sequence>MKKVLIANRGEIAVRIARACADYGVSSVAVYADADFNALHTQVADEAYALEGKSATQTYLNLDKLLSIAHQSGADAVHPGYGFLSESADFARAVINAGLTWIGPSPASIEQLGDKVQARKIAMQVGAPLVQGTTDPVTGAAEVVAFAREHGLPIAIKAAFGGGGRGLKVAWQLDEVEELYASAVREATAAFGRGECFVEQYLDRPRHVEVQVLADQHGNVQVLGTRDCSLQRRNQKLVEEAPAPFLSEDQHRTLMTAARDICAQASYVGAGTVEFLLSTSGAISFLEVNTRLQVEHPITEETSGIDLVVEQLRIADGLPLASTETPTPRGHAFEFRLNAEDVGRGFLPTPGSITTFSMPSGPGIRVDSGVDSGSRVPGEFDSLMAKLIVTGATRKQAIARARRALQECRIEGVASVLPFHQAVMQHDDFVGQDNFKVHTRWIETQLTDLPTAERPQPAGDVRLHHTVMEINGRRVKIGLPVELLNAIQTIPEGALPQHQQDGPQAQDSSPEDGVLSPITGNLLSWSVEDGALVEPGDTLAIMEAMKMETTVTASRRGRVQLLTKAGEQVEAATLIARLIEGD</sequence>
<keyword evidence="18" id="KW-1185">Reference proteome</keyword>
<feature type="domain" description="ATP-grasp" evidence="15">
    <location>
        <begin position="119"/>
        <end position="316"/>
    </location>
</feature>
<evidence type="ECO:0000256" key="9">
    <source>
        <dbReference type="ARBA" id="ARBA00023267"/>
    </source>
</evidence>